<feature type="region of interest" description="Disordered" evidence="1">
    <location>
        <begin position="215"/>
        <end position="293"/>
    </location>
</feature>
<feature type="compositionally biased region" description="Low complexity" evidence="1">
    <location>
        <begin position="239"/>
        <end position="254"/>
    </location>
</feature>
<feature type="compositionally biased region" description="Low complexity" evidence="1">
    <location>
        <begin position="278"/>
        <end position="287"/>
    </location>
</feature>
<keyword evidence="2" id="KW-0472">Membrane</keyword>
<keyword evidence="2" id="KW-1133">Transmembrane helix</keyword>
<evidence type="ECO:0000256" key="2">
    <source>
        <dbReference type="SAM" id="Phobius"/>
    </source>
</evidence>
<evidence type="ECO:0000256" key="1">
    <source>
        <dbReference type="SAM" id="MobiDB-lite"/>
    </source>
</evidence>
<evidence type="ECO:0000313" key="3">
    <source>
        <dbReference type="EMBL" id="KNZ57140.1"/>
    </source>
</evidence>
<organism evidence="3 4">
    <name type="scientific">Puccinia sorghi</name>
    <dbReference type="NCBI Taxonomy" id="27349"/>
    <lineage>
        <taxon>Eukaryota</taxon>
        <taxon>Fungi</taxon>
        <taxon>Dikarya</taxon>
        <taxon>Basidiomycota</taxon>
        <taxon>Pucciniomycotina</taxon>
        <taxon>Pucciniomycetes</taxon>
        <taxon>Pucciniales</taxon>
        <taxon>Pucciniaceae</taxon>
        <taxon>Puccinia</taxon>
    </lineage>
</organism>
<gene>
    <name evidence="3" type="ORF">VP01_2230g1</name>
</gene>
<dbReference type="VEuPathDB" id="FungiDB:VP01_2230g1"/>
<keyword evidence="4" id="KW-1185">Reference proteome</keyword>
<evidence type="ECO:0000313" key="4">
    <source>
        <dbReference type="Proteomes" id="UP000037035"/>
    </source>
</evidence>
<feature type="compositionally biased region" description="Polar residues" evidence="1">
    <location>
        <begin position="63"/>
        <end position="72"/>
    </location>
</feature>
<feature type="transmembrane region" description="Helical" evidence="2">
    <location>
        <begin position="174"/>
        <end position="193"/>
    </location>
</feature>
<protein>
    <submittedName>
        <fullName evidence="3">Uncharacterized protein</fullName>
    </submittedName>
</protein>
<name>A0A0L6VAI9_9BASI</name>
<dbReference type="Proteomes" id="UP000037035">
    <property type="component" value="Unassembled WGS sequence"/>
</dbReference>
<accession>A0A0L6VAI9</accession>
<dbReference type="EMBL" id="LAVV01007093">
    <property type="protein sequence ID" value="KNZ57140.1"/>
    <property type="molecule type" value="Genomic_DNA"/>
</dbReference>
<feature type="region of interest" description="Disordered" evidence="1">
    <location>
        <begin position="147"/>
        <end position="166"/>
    </location>
</feature>
<keyword evidence="2" id="KW-0812">Transmembrane</keyword>
<sequence length="474" mass="51950">MSARGGFISPIAFYTRIKSLKKFCRRFCLSTHSHALEIDLNLTLSRFPGRFSNRMEKRHPIKNPSSSRNTSDLVGRGVGRAAAPAGVMTRWTIQLTHISRHKCCDIVVAGLTDYEEKINKDEGPFSPSLLTRALWPRANRSTSSVCMISSSQQIPSAGVEGPPRRRHHKMHTQMLSVLMVLCWTLVVAGPGLAAPSGEAGGRKVARWLDPAWLMGDSGPERSGRRPQAPPPVCSSDNNPAPTSAPSFSSTGAGSRTATRSKTPTSSASSSPPAPTLPSLPSASSSTPSFPPPPPLLNSPINFLPIPANSPTPPPLDLSLVSVPVSISSGRTPRRMPFLTHLSPRPPISLTFSPNWILSPEPHLMWYRQQPSHPTNFLSSSAATNNHSIQSIMYPSVEVDPNDPLPWRIMLLMNPQPSTTHMRYNIETRKSLVRGAVMRMIINSGMHFKRHSVRVGACVCYVEAQTRWGFREYKV</sequence>
<feature type="region of interest" description="Disordered" evidence="1">
    <location>
        <begin position="55"/>
        <end position="74"/>
    </location>
</feature>
<dbReference type="AlphaFoldDB" id="A0A0L6VAI9"/>
<reference evidence="3 4" key="1">
    <citation type="submission" date="2015-08" db="EMBL/GenBank/DDBJ databases">
        <title>Next Generation Sequencing and Analysis of the Genome of Puccinia sorghi L Schw, the Causal Agent of Maize Common Rust.</title>
        <authorList>
            <person name="Rochi L."/>
            <person name="Burguener G."/>
            <person name="Darino M."/>
            <person name="Turjanski A."/>
            <person name="Kreff E."/>
            <person name="Dieguez M.J."/>
            <person name="Sacco F."/>
        </authorList>
    </citation>
    <scope>NUCLEOTIDE SEQUENCE [LARGE SCALE GENOMIC DNA]</scope>
    <source>
        <strain evidence="3 4">RO10H11247</strain>
    </source>
</reference>
<comment type="caution">
    <text evidence="3">The sequence shown here is derived from an EMBL/GenBank/DDBJ whole genome shotgun (WGS) entry which is preliminary data.</text>
</comment>
<proteinExistence type="predicted"/>